<accession>A0A1W2FUJ1</accession>
<dbReference type="InterPro" id="IPR045556">
    <property type="entry name" value="DUF6351"/>
</dbReference>
<dbReference type="AlphaFoldDB" id="A0A1W2FUJ1"/>
<keyword evidence="4" id="KW-1185">Reference proteome</keyword>
<protein>
    <recommendedName>
        <fullName evidence="2">DUF6351 domain-containing protein</fullName>
    </recommendedName>
</protein>
<sequence>MLRALVLVAALLATGSALQAEAGQPLAITTVANPRPELISGTRTLLRISPAAPGLRVTQDGRDVTTVFQSQPDGSVLGLVTGLTPGSHQITATARNGHGTARLTVRPSTGPVFSGPQQQPFFCETTAFGLEPATQPDCSAPAVVSYQYRNTAGRFAPLADPASRPADLATATVDDRSVPYVVRVETGTIDRAVYQIAALTDGATPSALRPEPAWNGRLVYSFGGGCNGGYHQGNSTGGVLNDLMLSQGYAVASSTLNVLDQNCSTMLSAEAAMMVKEHFVNTYGPVRYTIGWGGSGGAIQQYAIADTYPGILDGIVPGVSFPDPLSVMRVTSDCALLEDFFAGPGGAFSPDQRQAIAGFPAYSSCVSWDQSFANRITPTGSCNKQIFSVSNAIPAEAMWNRDTNPDGVKCSMNQQLANQFGIDPRTGFARSALDNVGVQYGLQALNDRHITIDQFLTLNQRIGGFDVEGNPVGRRTTADQRALTAAYRDNVLVSGSLGLRTTPIIDQRTNLDHGGFLGDIHTTEWSFVMRTRLQQANGTAANQVIIQNQRTPDQTAEASRYQLAAMDRWLAAIAADHSQRSAQQKVIANKPSDLGDGCYLAATERIVSPLTYPASGPCATQYPVGTNPRLVAGAPLALDILKCRPRPVDFAEYRVPLSALDKDRLRSTFPEGVCDYRAPGVGQVAPLGSWLSYGDGSVGTFGHAPPPIRLR</sequence>
<evidence type="ECO:0000256" key="1">
    <source>
        <dbReference type="SAM" id="SignalP"/>
    </source>
</evidence>
<reference evidence="3 4" key="1">
    <citation type="submission" date="2017-04" db="EMBL/GenBank/DDBJ databases">
        <authorList>
            <person name="Afonso C.L."/>
            <person name="Miller P.J."/>
            <person name="Scott M.A."/>
            <person name="Spackman E."/>
            <person name="Goraichik I."/>
            <person name="Dimitrov K.M."/>
            <person name="Suarez D.L."/>
            <person name="Swayne D.E."/>
        </authorList>
    </citation>
    <scope>NUCLEOTIDE SEQUENCE [LARGE SCALE GENOMIC DNA]</scope>
    <source>
        <strain evidence="3 4">DSM 43828</strain>
    </source>
</reference>
<proteinExistence type="predicted"/>
<feature type="chain" id="PRO_5039113895" description="DUF6351 domain-containing protein" evidence="1">
    <location>
        <begin position="20"/>
        <end position="711"/>
    </location>
</feature>
<name>A0A1W2FUJ1_KIBAR</name>
<dbReference type="Proteomes" id="UP000192674">
    <property type="component" value="Unassembled WGS sequence"/>
</dbReference>
<feature type="domain" description="DUF6351" evidence="2">
    <location>
        <begin position="30"/>
        <end position="684"/>
    </location>
</feature>
<feature type="signal peptide" evidence="1">
    <location>
        <begin position="1"/>
        <end position="19"/>
    </location>
</feature>
<gene>
    <name evidence="3" type="ORF">SAMN05661093_09140</name>
</gene>
<dbReference type="EMBL" id="FWXV01000011">
    <property type="protein sequence ID" value="SMD25454.1"/>
    <property type="molecule type" value="Genomic_DNA"/>
</dbReference>
<organism evidence="3 4">
    <name type="scientific">Kibdelosporangium aridum</name>
    <dbReference type="NCBI Taxonomy" id="2030"/>
    <lineage>
        <taxon>Bacteria</taxon>
        <taxon>Bacillati</taxon>
        <taxon>Actinomycetota</taxon>
        <taxon>Actinomycetes</taxon>
        <taxon>Pseudonocardiales</taxon>
        <taxon>Pseudonocardiaceae</taxon>
        <taxon>Kibdelosporangium</taxon>
    </lineage>
</organism>
<dbReference type="RefSeq" id="WP_084433427.1">
    <property type="nucleotide sequence ID" value="NZ_FWXV01000011.1"/>
</dbReference>
<evidence type="ECO:0000313" key="4">
    <source>
        <dbReference type="Proteomes" id="UP000192674"/>
    </source>
</evidence>
<keyword evidence="1" id="KW-0732">Signal</keyword>
<evidence type="ECO:0000313" key="3">
    <source>
        <dbReference type="EMBL" id="SMD25454.1"/>
    </source>
</evidence>
<evidence type="ECO:0000259" key="2">
    <source>
        <dbReference type="Pfam" id="PF19878"/>
    </source>
</evidence>
<dbReference type="Pfam" id="PF19878">
    <property type="entry name" value="DUF6351"/>
    <property type="match status" value="1"/>
</dbReference>